<evidence type="ECO:0000313" key="2">
    <source>
        <dbReference type="Proteomes" id="UP000829196"/>
    </source>
</evidence>
<dbReference type="Proteomes" id="UP000829196">
    <property type="component" value="Unassembled WGS sequence"/>
</dbReference>
<keyword evidence="2" id="KW-1185">Reference proteome</keyword>
<comment type="caution">
    <text evidence="1">The sequence shown here is derived from an EMBL/GenBank/DDBJ whole genome shotgun (WGS) entry which is preliminary data.</text>
</comment>
<evidence type="ECO:0000313" key="1">
    <source>
        <dbReference type="EMBL" id="KAI0495224.1"/>
    </source>
</evidence>
<proteinExistence type="predicted"/>
<accession>A0A8T3AGN7</accession>
<gene>
    <name evidence="1" type="ORF">KFK09_025374</name>
</gene>
<protein>
    <submittedName>
        <fullName evidence="1">Uncharacterized protein</fullName>
    </submittedName>
</protein>
<dbReference type="AlphaFoldDB" id="A0A8T3AGN7"/>
<organism evidence="1 2">
    <name type="scientific">Dendrobium nobile</name>
    <name type="common">Orchid</name>
    <dbReference type="NCBI Taxonomy" id="94219"/>
    <lineage>
        <taxon>Eukaryota</taxon>
        <taxon>Viridiplantae</taxon>
        <taxon>Streptophyta</taxon>
        <taxon>Embryophyta</taxon>
        <taxon>Tracheophyta</taxon>
        <taxon>Spermatophyta</taxon>
        <taxon>Magnoliopsida</taxon>
        <taxon>Liliopsida</taxon>
        <taxon>Asparagales</taxon>
        <taxon>Orchidaceae</taxon>
        <taxon>Epidendroideae</taxon>
        <taxon>Malaxideae</taxon>
        <taxon>Dendrobiinae</taxon>
        <taxon>Dendrobium</taxon>
    </lineage>
</organism>
<reference evidence="1" key="1">
    <citation type="journal article" date="2022" name="Front. Genet.">
        <title>Chromosome-Scale Assembly of the Dendrobium nobile Genome Provides Insights Into the Molecular Mechanism of the Biosynthesis of the Medicinal Active Ingredient of Dendrobium.</title>
        <authorList>
            <person name="Xu Q."/>
            <person name="Niu S.-C."/>
            <person name="Li K.-L."/>
            <person name="Zheng P.-J."/>
            <person name="Zhang X.-J."/>
            <person name="Jia Y."/>
            <person name="Liu Y."/>
            <person name="Niu Y.-X."/>
            <person name="Yu L.-H."/>
            <person name="Chen D.-F."/>
            <person name="Zhang G.-Q."/>
        </authorList>
    </citation>
    <scope>NUCLEOTIDE SEQUENCE</scope>
    <source>
        <tissue evidence="1">Leaf</tissue>
    </source>
</reference>
<sequence length="69" mass="7808">MLLVSIVPKAIIISPPAFSPSSMLSFTVTSIHVTKHYLSYANVKLFQYHTHSNAILNDVSFWAVSYIYF</sequence>
<name>A0A8T3AGN7_DENNO</name>
<dbReference type="EMBL" id="JAGYWB010000017">
    <property type="protein sequence ID" value="KAI0495224.1"/>
    <property type="molecule type" value="Genomic_DNA"/>
</dbReference>